<dbReference type="Gene3D" id="1.20.1250.20">
    <property type="entry name" value="MFS general substrate transporter like domains"/>
    <property type="match status" value="2"/>
</dbReference>
<dbReference type="EMBL" id="JAKRYL010000014">
    <property type="protein sequence ID" value="MCL7748338.1"/>
    <property type="molecule type" value="Genomic_DNA"/>
</dbReference>
<feature type="domain" description="Major facilitator superfamily (MFS) profile" evidence="7">
    <location>
        <begin position="207"/>
        <end position="402"/>
    </location>
</feature>
<dbReference type="InterPro" id="IPR020846">
    <property type="entry name" value="MFS_dom"/>
</dbReference>
<feature type="transmembrane region" description="Helical" evidence="6">
    <location>
        <begin position="12"/>
        <end position="36"/>
    </location>
</feature>
<comment type="subcellular location">
    <subcellularLocation>
        <location evidence="1">Cell membrane</location>
        <topology evidence="1">Multi-pass membrane protein</topology>
    </subcellularLocation>
</comment>
<evidence type="ECO:0000256" key="1">
    <source>
        <dbReference type="ARBA" id="ARBA00004651"/>
    </source>
</evidence>
<protein>
    <submittedName>
        <fullName evidence="8">MFS transporter</fullName>
    </submittedName>
</protein>
<keyword evidence="2" id="KW-0813">Transport</keyword>
<feature type="transmembrane region" description="Helical" evidence="6">
    <location>
        <begin position="276"/>
        <end position="295"/>
    </location>
</feature>
<evidence type="ECO:0000256" key="5">
    <source>
        <dbReference type="ARBA" id="ARBA00023136"/>
    </source>
</evidence>
<evidence type="ECO:0000313" key="9">
    <source>
        <dbReference type="Proteomes" id="UP001139150"/>
    </source>
</evidence>
<feature type="transmembrane region" description="Helical" evidence="6">
    <location>
        <begin position="210"/>
        <end position="233"/>
    </location>
</feature>
<keyword evidence="3 6" id="KW-0812">Transmembrane</keyword>
<evidence type="ECO:0000256" key="4">
    <source>
        <dbReference type="ARBA" id="ARBA00022989"/>
    </source>
</evidence>
<feature type="transmembrane region" description="Helical" evidence="6">
    <location>
        <begin position="75"/>
        <end position="94"/>
    </location>
</feature>
<feature type="transmembrane region" description="Helical" evidence="6">
    <location>
        <begin position="100"/>
        <end position="121"/>
    </location>
</feature>
<dbReference type="InterPro" id="IPR036259">
    <property type="entry name" value="MFS_trans_sf"/>
</dbReference>
<dbReference type="PROSITE" id="PS50850">
    <property type="entry name" value="MFS"/>
    <property type="match status" value="1"/>
</dbReference>
<dbReference type="PANTHER" id="PTHR23523:SF2">
    <property type="entry name" value="2-NITROIMIDAZOLE TRANSPORTER"/>
    <property type="match status" value="1"/>
</dbReference>
<dbReference type="InterPro" id="IPR011701">
    <property type="entry name" value="MFS"/>
</dbReference>
<keyword evidence="4 6" id="KW-1133">Transmembrane helix</keyword>
<dbReference type="AlphaFoldDB" id="A0A9X2CU86"/>
<evidence type="ECO:0000256" key="6">
    <source>
        <dbReference type="SAM" id="Phobius"/>
    </source>
</evidence>
<organism evidence="8 9">
    <name type="scientific">Halalkalibacter alkaliphilus</name>
    <dbReference type="NCBI Taxonomy" id="2917993"/>
    <lineage>
        <taxon>Bacteria</taxon>
        <taxon>Bacillati</taxon>
        <taxon>Bacillota</taxon>
        <taxon>Bacilli</taxon>
        <taxon>Bacillales</taxon>
        <taxon>Bacillaceae</taxon>
        <taxon>Halalkalibacter</taxon>
    </lineage>
</organism>
<feature type="transmembrane region" description="Helical" evidence="6">
    <location>
        <begin position="133"/>
        <end position="158"/>
    </location>
</feature>
<proteinExistence type="predicted"/>
<feature type="transmembrane region" description="Helical" evidence="6">
    <location>
        <begin position="48"/>
        <end position="68"/>
    </location>
</feature>
<dbReference type="CDD" id="cd17339">
    <property type="entry name" value="MFS_NIMT_CynX_like"/>
    <property type="match status" value="1"/>
</dbReference>
<feature type="transmembrane region" description="Helical" evidence="6">
    <location>
        <begin position="368"/>
        <end position="387"/>
    </location>
</feature>
<dbReference type="Pfam" id="PF07690">
    <property type="entry name" value="MFS_1"/>
    <property type="match status" value="1"/>
</dbReference>
<evidence type="ECO:0000313" key="8">
    <source>
        <dbReference type="EMBL" id="MCL7748338.1"/>
    </source>
</evidence>
<evidence type="ECO:0000256" key="3">
    <source>
        <dbReference type="ARBA" id="ARBA00022692"/>
    </source>
</evidence>
<gene>
    <name evidence="8" type="ORF">MF646_14510</name>
</gene>
<reference evidence="8" key="1">
    <citation type="submission" date="2022-02" db="EMBL/GenBank/DDBJ databases">
        <title>Halalkalibacter sp. nov. isolated from Lonar Lake, India.</title>
        <authorList>
            <person name="Joshi A."/>
            <person name="Thite S."/>
            <person name="Lodha T."/>
        </authorList>
    </citation>
    <scope>NUCLEOTIDE SEQUENCE</scope>
    <source>
        <strain evidence="8">MEB205</strain>
    </source>
</reference>
<accession>A0A9X2CU86</accession>
<feature type="transmembrane region" description="Helical" evidence="6">
    <location>
        <begin position="343"/>
        <end position="362"/>
    </location>
</feature>
<dbReference type="PANTHER" id="PTHR23523">
    <property type="match status" value="1"/>
</dbReference>
<dbReference type="GO" id="GO:0022857">
    <property type="term" value="F:transmembrane transporter activity"/>
    <property type="evidence" value="ECO:0007669"/>
    <property type="project" value="InterPro"/>
</dbReference>
<evidence type="ECO:0000256" key="2">
    <source>
        <dbReference type="ARBA" id="ARBA00022448"/>
    </source>
</evidence>
<dbReference type="InterPro" id="IPR052524">
    <property type="entry name" value="MFS_Cyanate_Porter"/>
</dbReference>
<keyword evidence="9" id="KW-1185">Reference proteome</keyword>
<dbReference type="SUPFAM" id="SSF103473">
    <property type="entry name" value="MFS general substrate transporter"/>
    <property type="match status" value="1"/>
</dbReference>
<name>A0A9X2CU86_9BACI</name>
<evidence type="ECO:0000259" key="7">
    <source>
        <dbReference type="PROSITE" id="PS50850"/>
    </source>
</evidence>
<comment type="caution">
    <text evidence="8">The sequence shown here is derived from an EMBL/GenBank/DDBJ whole genome shotgun (WGS) entry which is preliminary data.</text>
</comment>
<feature type="transmembrane region" description="Helical" evidence="6">
    <location>
        <begin position="301"/>
        <end position="323"/>
    </location>
</feature>
<dbReference type="Proteomes" id="UP001139150">
    <property type="component" value="Unassembled WGS sequence"/>
</dbReference>
<feature type="transmembrane region" description="Helical" evidence="6">
    <location>
        <begin position="245"/>
        <end position="264"/>
    </location>
</feature>
<dbReference type="GO" id="GO:0005886">
    <property type="term" value="C:plasma membrane"/>
    <property type="evidence" value="ECO:0007669"/>
    <property type="project" value="UniProtKB-SubCell"/>
</dbReference>
<dbReference type="RefSeq" id="WP_250097224.1">
    <property type="nucleotide sequence ID" value="NZ_JAKRYL010000014.1"/>
</dbReference>
<feature type="transmembrane region" description="Helical" evidence="6">
    <location>
        <begin position="170"/>
        <end position="189"/>
    </location>
</feature>
<keyword evidence="5 6" id="KW-0472">Membrane</keyword>
<sequence length="402" mass="43007">MSKRSIRTFQGLVFLIGLMLVAFNLRSSITAVGPLISTIRIDTNLSNSVIGLLTTLPLLAFGAFSILAPKIGRKWGNETTVFIALLILTMGILFRSTGMVFALFFGTAMLGLGIAICNVLIPGIVKGRFPEKMGLMTGIYTTSMALMAAFASGVSIPLAQGFNLGWEKSLAVWAILAGVAVLAWIPQLRKQKSPAQVSQSPNSSIWSSKLAWQVTFFMGFQSCIFYCIIAWIPEILVSRGIDIPTAGWLLTLTQIVGLPATLLVPILAGRLSNQKGIVLGIALLYTVGFLGIYLGGSLGLMSVYMMCLGVAQGAGISLSLSLFGLRSQNAYDAANLSGMAQSAGYLLAALGPLLMGLFFDLFQSWSPAFLLFFVMIFAMGISGVHAGRAQFLFQSEPEKLRA</sequence>